<dbReference type="InterPro" id="IPR036746">
    <property type="entry name" value="TT1725-like_sf"/>
</dbReference>
<dbReference type="SUPFAM" id="SSF103007">
    <property type="entry name" value="Hypothetical protein TT1725"/>
    <property type="match status" value="1"/>
</dbReference>
<reference evidence="1" key="1">
    <citation type="journal article" date="2015" name="Nature">
        <title>Complex archaea that bridge the gap between prokaryotes and eukaryotes.</title>
        <authorList>
            <person name="Spang A."/>
            <person name="Saw J.H."/>
            <person name="Jorgensen S.L."/>
            <person name="Zaremba-Niedzwiedzka K."/>
            <person name="Martijn J."/>
            <person name="Lind A.E."/>
            <person name="van Eijk R."/>
            <person name="Schleper C."/>
            <person name="Guy L."/>
            <person name="Ettema T.J."/>
        </authorList>
    </citation>
    <scope>NUCLEOTIDE SEQUENCE</scope>
</reference>
<comment type="caution">
    <text evidence="1">The sequence shown here is derived from an EMBL/GenBank/DDBJ whole genome shotgun (WGS) entry which is preliminary data.</text>
</comment>
<dbReference type="AlphaFoldDB" id="A0A0F9G197"/>
<proteinExistence type="predicted"/>
<evidence type="ECO:0008006" key="2">
    <source>
        <dbReference type="Google" id="ProtNLM"/>
    </source>
</evidence>
<dbReference type="EMBL" id="LAZR01019456">
    <property type="protein sequence ID" value="KKL92464.1"/>
    <property type="molecule type" value="Genomic_DNA"/>
</dbReference>
<protein>
    <recommendedName>
        <fullName evidence="2">YlxP-like protein</fullName>
    </recommendedName>
</protein>
<dbReference type="Gene3D" id="3.30.70.1120">
    <property type="entry name" value="TT1725-like"/>
    <property type="match status" value="1"/>
</dbReference>
<evidence type="ECO:0000313" key="1">
    <source>
        <dbReference type="EMBL" id="KKL92464.1"/>
    </source>
</evidence>
<dbReference type="InterPro" id="IPR007546">
    <property type="entry name" value="DUF503"/>
</dbReference>
<dbReference type="PANTHER" id="PTHR36441:SF1">
    <property type="entry name" value="DUF503 DOMAIN-CONTAINING PROTEIN"/>
    <property type="match status" value="1"/>
</dbReference>
<gene>
    <name evidence="1" type="ORF">LCGC14_1884420</name>
</gene>
<dbReference type="Pfam" id="PF04456">
    <property type="entry name" value="DUF503"/>
    <property type="match status" value="1"/>
</dbReference>
<dbReference type="PANTHER" id="PTHR36441">
    <property type="entry name" value="HYPOTHETICAL CYTOSOLIC PROTEIN"/>
    <property type="match status" value="1"/>
</dbReference>
<name>A0A0F9G197_9ZZZZ</name>
<sequence length="97" mass="10809">MIVGLLKIRLNLNGIASLKDKRSIVKSVIGKVKSRYNFSIAEVESHDSKVQAVIGLAVIANESAFVNKQMDTVINFIKANGRFYVGQIEREIFPFNP</sequence>
<accession>A0A0F9G197</accession>
<organism evidence="1">
    <name type="scientific">marine sediment metagenome</name>
    <dbReference type="NCBI Taxonomy" id="412755"/>
    <lineage>
        <taxon>unclassified sequences</taxon>
        <taxon>metagenomes</taxon>
        <taxon>ecological metagenomes</taxon>
    </lineage>
</organism>